<feature type="region of interest" description="Disordered" evidence="1">
    <location>
        <begin position="136"/>
        <end position="169"/>
    </location>
</feature>
<accession>A0ABU5LS95</accession>
<proteinExistence type="predicted"/>
<name>A0ABU5LS95_9SPHN</name>
<evidence type="ECO:0000313" key="2">
    <source>
        <dbReference type="EMBL" id="MDZ7282797.1"/>
    </source>
</evidence>
<gene>
    <name evidence="2" type="ORF">N4G62_12240</name>
</gene>
<feature type="region of interest" description="Disordered" evidence="1">
    <location>
        <begin position="96"/>
        <end position="116"/>
    </location>
</feature>
<organism evidence="2 3">
    <name type="scientific">Sphingomonas sanguinis</name>
    <dbReference type="NCBI Taxonomy" id="33051"/>
    <lineage>
        <taxon>Bacteria</taxon>
        <taxon>Pseudomonadati</taxon>
        <taxon>Pseudomonadota</taxon>
        <taxon>Alphaproteobacteria</taxon>
        <taxon>Sphingomonadales</taxon>
        <taxon>Sphingomonadaceae</taxon>
        <taxon>Sphingomonas</taxon>
    </lineage>
</organism>
<dbReference type="Proteomes" id="UP001292182">
    <property type="component" value="Unassembled WGS sequence"/>
</dbReference>
<comment type="caution">
    <text evidence="2">The sequence shown here is derived from an EMBL/GenBank/DDBJ whole genome shotgun (WGS) entry which is preliminary data.</text>
</comment>
<evidence type="ECO:0000313" key="3">
    <source>
        <dbReference type="Proteomes" id="UP001292182"/>
    </source>
</evidence>
<keyword evidence="3" id="KW-1185">Reference proteome</keyword>
<evidence type="ECO:0008006" key="4">
    <source>
        <dbReference type="Google" id="ProtNLM"/>
    </source>
</evidence>
<dbReference type="RefSeq" id="WP_322539656.1">
    <property type="nucleotide sequence ID" value="NZ_JAOBTW010000012.1"/>
</dbReference>
<feature type="compositionally biased region" description="Pro residues" evidence="1">
    <location>
        <begin position="160"/>
        <end position="169"/>
    </location>
</feature>
<protein>
    <recommendedName>
        <fullName evidence="4">Flagellar hook-length control protein-like C-terminal domain-containing protein</fullName>
    </recommendedName>
</protein>
<sequence>MIPPLTDAALGGTAPPPPVVMGEASPRFADFLGAIRAAATASDDTPDTQARLFNQDGFFGQAQPWAVANPVQPVAMPQPSPLAIADGEIPIAVEATPSIPDHGPERTAGRNALRPLPDPVVAESAHVVKSDTRTLVRTAPLPPPPPRPVEEALPGTTPRGPAPVRRPVPPPNAMVAVALHGTARGMEVAAQVAGLDERDRAALAEEVAALLSAHGYAPARISIIAAVGADHREPR</sequence>
<evidence type="ECO:0000256" key="1">
    <source>
        <dbReference type="SAM" id="MobiDB-lite"/>
    </source>
</evidence>
<dbReference type="EMBL" id="JAOBTW010000012">
    <property type="protein sequence ID" value="MDZ7282797.1"/>
    <property type="molecule type" value="Genomic_DNA"/>
</dbReference>
<reference evidence="3" key="1">
    <citation type="submission" date="2023-07" db="EMBL/GenBank/DDBJ databases">
        <title>Whole genome sequence analysis of rice epiphytic Sphingomonas sanguinis OsEp_Plm_15B2.</title>
        <authorList>
            <person name="Sahu K.P."/>
            <person name="Asharani P."/>
            <person name="Reddy B."/>
            <person name="Kumar A."/>
        </authorList>
    </citation>
    <scope>NUCLEOTIDE SEQUENCE [LARGE SCALE GENOMIC DNA]</scope>
    <source>
        <strain evidence="3">OsEp_Plm_15B2</strain>
    </source>
</reference>